<proteinExistence type="predicted"/>
<dbReference type="GO" id="GO:1990316">
    <property type="term" value="C:Atg1/ULK1 kinase complex"/>
    <property type="evidence" value="ECO:0007669"/>
    <property type="project" value="TreeGrafter"/>
</dbReference>
<dbReference type="InterPro" id="IPR045326">
    <property type="entry name" value="ATG17-like_dom"/>
</dbReference>
<dbReference type="GO" id="GO:0000422">
    <property type="term" value="P:autophagy of mitochondrion"/>
    <property type="evidence" value="ECO:0007669"/>
    <property type="project" value="TreeGrafter"/>
</dbReference>
<dbReference type="InterPro" id="IPR029071">
    <property type="entry name" value="Ubiquitin-like_domsf"/>
</dbReference>
<dbReference type="GO" id="GO:0000045">
    <property type="term" value="P:autophagosome assembly"/>
    <property type="evidence" value="ECO:0007669"/>
    <property type="project" value="InterPro"/>
</dbReference>
<dbReference type="EMBL" id="LR862134">
    <property type="protein sequence ID" value="CAD1840200.1"/>
    <property type="molecule type" value="Genomic_DNA"/>
</dbReference>
<name>A0A6V7QAV9_ANACO</name>
<evidence type="ECO:0000256" key="1">
    <source>
        <dbReference type="ARBA" id="ARBA00023006"/>
    </source>
</evidence>
<dbReference type="GO" id="GO:0034517">
    <property type="term" value="P:ribophagy"/>
    <property type="evidence" value="ECO:0007669"/>
    <property type="project" value="TreeGrafter"/>
</dbReference>
<dbReference type="GO" id="GO:0061709">
    <property type="term" value="P:reticulophagy"/>
    <property type="evidence" value="ECO:0007669"/>
    <property type="project" value="TreeGrafter"/>
</dbReference>
<dbReference type="Pfam" id="PF04108">
    <property type="entry name" value="ATG17_like"/>
    <property type="match status" value="1"/>
</dbReference>
<dbReference type="InterPro" id="IPR040040">
    <property type="entry name" value="ATG11"/>
</dbReference>
<dbReference type="GO" id="GO:0060090">
    <property type="term" value="F:molecular adaptor activity"/>
    <property type="evidence" value="ECO:0007669"/>
    <property type="project" value="TreeGrafter"/>
</dbReference>
<evidence type="ECO:0000259" key="2">
    <source>
        <dbReference type="Pfam" id="PF04108"/>
    </source>
</evidence>
<sequence length="266" mass="29989">MSSGSTLTTSTASAAAADPALGRTLLIHIVENGHSFEFECDGATVVEAIQRSIECLCSVPAGDQLLLCRNVSLDSQQTLAYYKLPAMIGRSSSSINVPNPALPSPPLPDDSHAFDNGKDPALKALVSYERQFRYHFQLANSVYNSAQVKFEICKRLLREQQVQERALDTARSNLDHTFRKMQQRYIDFVRCFSQQYHRHSEILANFERDVEKLRLIKLHPSLQSDGRKCLMDLVKEGDVRKWADVCLISHQQFEVKVSKLKSNFGN</sequence>
<keyword evidence="1" id="KW-0072">Autophagy</keyword>
<dbReference type="PANTHER" id="PTHR13222">
    <property type="entry name" value="RB1-INDUCIBLE COILED-COIL"/>
    <property type="match status" value="1"/>
</dbReference>
<dbReference type="CDD" id="cd17039">
    <property type="entry name" value="Ubl_ubiquitin_like"/>
    <property type="match status" value="1"/>
</dbReference>
<dbReference type="SUPFAM" id="SSF54236">
    <property type="entry name" value="Ubiquitin-like"/>
    <property type="match status" value="1"/>
</dbReference>
<dbReference type="GO" id="GO:0034045">
    <property type="term" value="C:phagophore assembly site membrane"/>
    <property type="evidence" value="ECO:0007669"/>
    <property type="project" value="TreeGrafter"/>
</dbReference>
<dbReference type="AlphaFoldDB" id="A0A6V7QAV9"/>
<accession>A0A6V7QAV9</accession>
<dbReference type="GO" id="GO:0019901">
    <property type="term" value="F:protein kinase binding"/>
    <property type="evidence" value="ECO:0007669"/>
    <property type="project" value="TreeGrafter"/>
</dbReference>
<dbReference type="PANTHER" id="PTHR13222:SF1">
    <property type="entry name" value="RB1-INDUCIBLE COILED-COIL PROTEIN 1"/>
    <property type="match status" value="1"/>
</dbReference>
<evidence type="ECO:0000313" key="3">
    <source>
        <dbReference type="EMBL" id="CAD1840200.1"/>
    </source>
</evidence>
<protein>
    <recommendedName>
        <fullName evidence="2">Autophagy protein ATG17-like domain-containing protein</fullName>
    </recommendedName>
</protein>
<dbReference type="Gene3D" id="3.10.20.90">
    <property type="entry name" value="Phosphatidylinositol 3-kinase Catalytic Subunit, Chain A, domain 1"/>
    <property type="match status" value="1"/>
</dbReference>
<organism evidence="3">
    <name type="scientific">Ananas comosus var. bracteatus</name>
    <name type="common">red pineapple</name>
    <dbReference type="NCBI Taxonomy" id="296719"/>
    <lineage>
        <taxon>Eukaryota</taxon>
        <taxon>Viridiplantae</taxon>
        <taxon>Streptophyta</taxon>
        <taxon>Embryophyta</taxon>
        <taxon>Tracheophyta</taxon>
        <taxon>Spermatophyta</taxon>
        <taxon>Magnoliopsida</taxon>
        <taxon>Liliopsida</taxon>
        <taxon>Poales</taxon>
        <taxon>Bromeliaceae</taxon>
        <taxon>Bromelioideae</taxon>
        <taxon>Ananas</taxon>
    </lineage>
</organism>
<gene>
    <name evidence="3" type="ORF">CB5_LOCUS23411</name>
</gene>
<reference evidence="3" key="1">
    <citation type="submission" date="2020-07" db="EMBL/GenBank/DDBJ databases">
        <authorList>
            <person name="Lin J."/>
        </authorList>
    </citation>
    <scope>NUCLEOTIDE SEQUENCE</scope>
</reference>
<feature type="domain" description="Autophagy protein ATG17-like" evidence="2">
    <location>
        <begin position="138"/>
        <end position="262"/>
    </location>
</feature>
<dbReference type="GO" id="GO:0034727">
    <property type="term" value="P:piecemeal microautophagy of the nucleus"/>
    <property type="evidence" value="ECO:0007669"/>
    <property type="project" value="TreeGrafter"/>
</dbReference>